<reference evidence="3" key="1">
    <citation type="journal article" date="2019" name="Int. J. Syst. Evol. Microbiol.">
        <title>The Global Catalogue of Microorganisms (GCM) 10K type strain sequencing project: providing services to taxonomists for standard genome sequencing and annotation.</title>
        <authorList>
            <consortium name="The Broad Institute Genomics Platform"/>
            <consortium name="The Broad Institute Genome Sequencing Center for Infectious Disease"/>
            <person name="Wu L."/>
            <person name="Ma J."/>
        </authorList>
    </citation>
    <scope>NUCLEOTIDE SEQUENCE [LARGE SCALE GENOMIC DNA]</scope>
    <source>
        <strain evidence="3">KCTC 15012</strain>
    </source>
</reference>
<accession>A0ABW5CEY6</accession>
<sequence length="162" mass="17644">MVKRGHREPEGVAPAAAGAVDLGPLPRQLGYLLRRAQVGVIHSYAAAFAEGDLRPGQFAVLTVLDRNPGLSPSQVAEALAINRTNFVPLFESLVQRGLAERRPNASDRRTQSLYLTPAGKERFEQALAAVERHEQLFADRLGGEGREQLLALLNRLIDSIEG</sequence>
<proteinExistence type="predicted"/>
<dbReference type="Proteomes" id="UP001597296">
    <property type="component" value="Unassembled WGS sequence"/>
</dbReference>
<evidence type="ECO:0000313" key="2">
    <source>
        <dbReference type="EMBL" id="MFD2234538.1"/>
    </source>
</evidence>
<dbReference type="InterPro" id="IPR039422">
    <property type="entry name" value="MarR/SlyA-like"/>
</dbReference>
<evidence type="ECO:0000259" key="1">
    <source>
        <dbReference type="PROSITE" id="PS50995"/>
    </source>
</evidence>
<dbReference type="PRINTS" id="PR00598">
    <property type="entry name" value="HTHMARR"/>
</dbReference>
<feature type="domain" description="HTH marR-type" evidence="1">
    <location>
        <begin position="26"/>
        <end position="158"/>
    </location>
</feature>
<gene>
    <name evidence="2" type="ORF">ACFSNB_12040</name>
</gene>
<dbReference type="EMBL" id="JBHUIY010000023">
    <property type="protein sequence ID" value="MFD2234538.1"/>
    <property type="molecule type" value="Genomic_DNA"/>
</dbReference>
<dbReference type="SMART" id="SM00347">
    <property type="entry name" value="HTH_MARR"/>
    <property type="match status" value="1"/>
</dbReference>
<dbReference type="PANTHER" id="PTHR33164:SF89">
    <property type="entry name" value="MARR FAMILY REGULATORY PROTEIN"/>
    <property type="match status" value="1"/>
</dbReference>
<dbReference type="InterPro" id="IPR036390">
    <property type="entry name" value="WH_DNA-bd_sf"/>
</dbReference>
<dbReference type="InterPro" id="IPR000835">
    <property type="entry name" value="HTH_MarR-typ"/>
</dbReference>
<name>A0ABW5CEY6_9PROT</name>
<keyword evidence="3" id="KW-1185">Reference proteome</keyword>
<dbReference type="RefSeq" id="WP_377316853.1">
    <property type="nucleotide sequence ID" value="NZ_JBHUIY010000023.1"/>
</dbReference>
<organism evidence="2 3">
    <name type="scientific">Phaeospirillum tilakii</name>
    <dbReference type="NCBI Taxonomy" id="741673"/>
    <lineage>
        <taxon>Bacteria</taxon>
        <taxon>Pseudomonadati</taxon>
        <taxon>Pseudomonadota</taxon>
        <taxon>Alphaproteobacteria</taxon>
        <taxon>Rhodospirillales</taxon>
        <taxon>Rhodospirillaceae</taxon>
        <taxon>Phaeospirillum</taxon>
    </lineage>
</organism>
<protein>
    <submittedName>
        <fullName evidence="2">MarR family winged helix-turn-helix transcriptional regulator</fullName>
    </submittedName>
</protein>
<dbReference type="SUPFAM" id="SSF46785">
    <property type="entry name" value="Winged helix' DNA-binding domain"/>
    <property type="match status" value="1"/>
</dbReference>
<dbReference type="Pfam" id="PF12802">
    <property type="entry name" value="MarR_2"/>
    <property type="match status" value="1"/>
</dbReference>
<dbReference type="PROSITE" id="PS50995">
    <property type="entry name" value="HTH_MARR_2"/>
    <property type="match status" value="1"/>
</dbReference>
<dbReference type="InterPro" id="IPR036388">
    <property type="entry name" value="WH-like_DNA-bd_sf"/>
</dbReference>
<comment type="caution">
    <text evidence="2">The sequence shown here is derived from an EMBL/GenBank/DDBJ whole genome shotgun (WGS) entry which is preliminary data.</text>
</comment>
<evidence type="ECO:0000313" key="3">
    <source>
        <dbReference type="Proteomes" id="UP001597296"/>
    </source>
</evidence>
<dbReference type="Gene3D" id="1.10.10.10">
    <property type="entry name" value="Winged helix-like DNA-binding domain superfamily/Winged helix DNA-binding domain"/>
    <property type="match status" value="1"/>
</dbReference>
<dbReference type="PANTHER" id="PTHR33164">
    <property type="entry name" value="TRANSCRIPTIONAL REGULATOR, MARR FAMILY"/>
    <property type="match status" value="1"/>
</dbReference>